<dbReference type="GO" id="GO:0009073">
    <property type="term" value="P:aromatic amino acid family biosynthetic process"/>
    <property type="evidence" value="ECO:0007669"/>
    <property type="project" value="UniProtKB-KW"/>
</dbReference>
<proteinExistence type="inferred from homology"/>
<dbReference type="EMBL" id="MNQU01000235">
    <property type="protein sequence ID" value="OKZ32167.1"/>
    <property type="molecule type" value="Genomic_DNA"/>
</dbReference>
<dbReference type="HAMAP" id="MF_00109">
    <property type="entry name" value="Shikimate_kinase"/>
    <property type="match status" value="1"/>
</dbReference>
<dbReference type="GO" id="GO:0000287">
    <property type="term" value="F:magnesium ion binding"/>
    <property type="evidence" value="ECO:0007669"/>
    <property type="project" value="UniProtKB-UniRule"/>
</dbReference>
<evidence type="ECO:0000256" key="3">
    <source>
        <dbReference type="ARBA" id="ARBA00022741"/>
    </source>
</evidence>
<evidence type="ECO:0000256" key="7">
    <source>
        <dbReference type="HAMAP-Rule" id="MF_00109"/>
    </source>
</evidence>
<feature type="binding site" evidence="7">
    <location>
        <position position="15"/>
    </location>
    <ligand>
        <name>Mg(2+)</name>
        <dbReference type="ChEBI" id="CHEBI:18420"/>
    </ligand>
</feature>
<keyword evidence="7" id="KW-0460">Magnesium</keyword>
<feature type="binding site" evidence="7">
    <location>
        <begin position="11"/>
        <end position="16"/>
    </location>
    <ligand>
        <name>ATP</name>
        <dbReference type="ChEBI" id="CHEBI:30616"/>
    </ligand>
</feature>
<dbReference type="GO" id="GO:0004765">
    <property type="term" value="F:shikimate kinase activity"/>
    <property type="evidence" value="ECO:0007669"/>
    <property type="project" value="UniProtKB-UniRule"/>
</dbReference>
<dbReference type="EC" id="2.7.1.71" evidence="7"/>
<reference evidence="8 9" key="1">
    <citation type="journal article" date="2016" name="Nat. Biotechnol.">
        <title>Measurement of bacterial replication rates in microbial communities.</title>
        <authorList>
            <person name="Brown C.T."/>
            <person name="Olm M.R."/>
            <person name="Thomas B.C."/>
            <person name="Banfield J.F."/>
        </authorList>
    </citation>
    <scope>NUCLEOTIDE SEQUENCE [LARGE SCALE GENOMIC DNA]</scope>
    <source>
        <strain evidence="8">45_41</strain>
    </source>
</reference>
<comment type="caution">
    <text evidence="7">Lacks conserved residue(s) required for the propagation of feature annotation.</text>
</comment>
<dbReference type="PRINTS" id="PR01100">
    <property type="entry name" value="SHIKIMTKNASE"/>
</dbReference>
<feature type="binding site" evidence="7">
    <location>
        <position position="118"/>
    </location>
    <ligand>
        <name>ATP</name>
        <dbReference type="ChEBI" id="CHEBI:30616"/>
    </ligand>
</feature>
<dbReference type="GO" id="GO:0005829">
    <property type="term" value="C:cytosol"/>
    <property type="evidence" value="ECO:0007669"/>
    <property type="project" value="TreeGrafter"/>
</dbReference>
<dbReference type="PANTHER" id="PTHR21087">
    <property type="entry name" value="SHIKIMATE KINASE"/>
    <property type="match status" value="1"/>
</dbReference>
<keyword evidence="7" id="KW-0963">Cytoplasm</keyword>
<keyword evidence="1 7" id="KW-0028">Amino-acid biosynthesis</keyword>
<gene>
    <name evidence="7" type="primary">aroK</name>
    <name evidence="8" type="ORF">BHV79_10780</name>
</gene>
<feature type="binding site" evidence="7">
    <location>
        <position position="33"/>
    </location>
    <ligand>
        <name>substrate</name>
    </ligand>
</feature>
<evidence type="ECO:0000313" key="8">
    <source>
        <dbReference type="EMBL" id="OKZ32167.1"/>
    </source>
</evidence>
<comment type="pathway">
    <text evidence="7">Metabolic intermediate biosynthesis; chorismate biosynthesis; chorismate from D-erythrose 4-phosphate and phosphoenolpyruvate: step 5/7.</text>
</comment>
<keyword evidence="5 7" id="KW-0067">ATP-binding</keyword>
<comment type="subunit">
    <text evidence="7">Monomer.</text>
</comment>
<dbReference type="GO" id="GO:0008652">
    <property type="term" value="P:amino acid biosynthetic process"/>
    <property type="evidence" value="ECO:0007669"/>
    <property type="project" value="UniProtKB-KW"/>
</dbReference>
<keyword evidence="7" id="KW-0479">Metal-binding</keyword>
<comment type="subcellular location">
    <subcellularLocation>
        <location evidence="7">Cytoplasm</location>
    </subcellularLocation>
</comment>
<feature type="binding site" evidence="7">
    <location>
        <position position="57"/>
    </location>
    <ligand>
        <name>substrate</name>
    </ligand>
</feature>
<keyword evidence="6 7" id="KW-0057">Aromatic amino acid biosynthesis</keyword>
<keyword evidence="4 7" id="KW-0418">Kinase</keyword>
<protein>
    <recommendedName>
        <fullName evidence="7">Shikimate kinase</fullName>
        <shortName evidence="7">SK</shortName>
        <ecNumber evidence="7">2.7.1.71</ecNumber>
    </recommendedName>
</protein>
<comment type="catalytic activity">
    <reaction evidence="7">
        <text>shikimate + ATP = 3-phosphoshikimate + ADP + H(+)</text>
        <dbReference type="Rhea" id="RHEA:13121"/>
        <dbReference type="ChEBI" id="CHEBI:15378"/>
        <dbReference type="ChEBI" id="CHEBI:30616"/>
        <dbReference type="ChEBI" id="CHEBI:36208"/>
        <dbReference type="ChEBI" id="CHEBI:145989"/>
        <dbReference type="ChEBI" id="CHEBI:456216"/>
        <dbReference type="EC" id="2.7.1.71"/>
    </reaction>
</comment>
<feature type="binding site" evidence="7">
    <location>
        <position position="79"/>
    </location>
    <ligand>
        <name>substrate</name>
    </ligand>
</feature>
<evidence type="ECO:0000256" key="2">
    <source>
        <dbReference type="ARBA" id="ARBA00022679"/>
    </source>
</evidence>
<evidence type="ECO:0000256" key="6">
    <source>
        <dbReference type="ARBA" id="ARBA00023141"/>
    </source>
</evidence>
<comment type="similarity">
    <text evidence="7">Belongs to the shikimate kinase family.</text>
</comment>
<dbReference type="AlphaFoldDB" id="A0A1Q6I0V7"/>
<dbReference type="Pfam" id="PF01202">
    <property type="entry name" value="SKI"/>
    <property type="match status" value="1"/>
</dbReference>
<keyword evidence="3 7" id="KW-0547">Nucleotide-binding</keyword>
<comment type="caution">
    <text evidence="8">The sequence shown here is derived from an EMBL/GenBank/DDBJ whole genome shotgun (WGS) entry which is preliminary data.</text>
</comment>
<dbReference type="GO" id="GO:0009423">
    <property type="term" value="P:chorismate biosynthetic process"/>
    <property type="evidence" value="ECO:0007669"/>
    <property type="project" value="UniProtKB-UniRule"/>
</dbReference>
<dbReference type="UniPathway" id="UPA00053">
    <property type="reaction ID" value="UER00088"/>
</dbReference>
<evidence type="ECO:0000256" key="4">
    <source>
        <dbReference type="ARBA" id="ARBA00022777"/>
    </source>
</evidence>
<name>A0A1Q6I0V7_BACUN</name>
<dbReference type="PANTHER" id="PTHR21087:SF16">
    <property type="entry name" value="SHIKIMATE KINASE 1, CHLOROPLASTIC"/>
    <property type="match status" value="1"/>
</dbReference>
<dbReference type="GO" id="GO:0005524">
    <property type="term" value="F:ATP binding"/>
    <property type="evidence" value="ECO:0007669"/>
    <property type="project" value="UniProtKB-UniRule"/>
</dbReference>
<dbReference type="InterPro" id="IPR027417">
    <property type="entry name" value="P-loop_NTPase"/>
</dbReference>
<dbReference type="InterPro" id="IPR000623">
    <property type="entry name" value="Shikimate_kinase/TSH1"/>
</dbReference>
<sequence>MSPVFLIGYMGSGKTTLGRGVEARAHIAFIDLDQYIEERYGKSIKDIFKERGEDGFRLIERDCIRELSLKKDILVACGGGTPCFFDNMEIMNSRGTTVWLDASVDILHARLKEGRSQRPLIADFDDDELRRFIVKSLEKRNPFYSRATHRFGADKLDTVDDLEASIDRFVKAFLSTK</sequence>
<comment type="cofactor">
    <cofactor evidence="7">
        <name>Mg(2+)</name>
        <dbReference type="ChEBI" id="CHEBI:18420"/>
    </cofactor>
    <text evidence="7">Binds 1 Mg(2+) ion per subunit.</text>
</comment>
<evidence type="ECO:0000256" key="5">
    <source>
        <dbReference type="ARBA" id="ARBA00022840"/>
    </source>
</evidence>
<evidence type="ECO:0000313" key="9">
    <source>
        <dbReference type="Proteomes" id="UP000186549"/>
    </source>
</evidence>
<dbReference type="Proteomes" id="UP000186549">
    <property type="component" value="Unassembled WGS sequence"/>
</dbReference>
<feature type="binding site" evidence="7">
    <location>
        <position position="140"/>
    </location>
    <ligand>
        <name>substrate</name>
    </ligand>
</feature>
<evidence type="ECO:0000256" key="1">
    <source>
        <dbReference type="ARBA" id="ARBA00022605"/>
    </source>
</evidence>
<dbReference type="CDD" id="cd00464">
    <property type="entry name" value="SK"/>
    <property type="match status" value="1"/>
</dbReference>
<dbReference type="SUPFAM" id="SSF52540">
    <property type="entry name" value="P-loop containing nucleoside triphosphate hydrolases"/>
    <property type="match status" value="1"/>
</dbReference>
<dbReference type="NCBIfam" id="NF010555">
    <property type="entry name" value="PRK13949.1"/>
    <property type="match status" value="1"/>
</dbReference>
<keyword evidence="2 7" id="KW-0808">Transferase</keyword>
<comment type="function">
    <text evidence="7">Catalyzes the specific phosphorylation of the 3-hydroxyl group of shikimic acid using ATP as a cosubstrate.</text>
</comment>
<accession>A0A1Q6I0V7</accession>
<dbReference type="InterPro" id="IPR031322">
    <property type="entry name" value="Shikimate/glucono_kinase"/>
</dbReference>
<dbReference type="Gene3D" id="3.40.50.300">
    <property type="entry name" value="P-loop containing nucleotide triphosphate hydrolases"/>
    <property type="match status" value="1"/>
</dbReference>
<organism evidence="8 9">
    <name type="scientific">Bacteroides uniformis</name>
    <dbReference type="NCBI Taxonomy" id="820"/>
    <lineage>
        <taxon>Bacteria</taxon>
        <taxon>Pseudomonadati</taxon>
        <taxon>Bacteroidota</taxon>
        <taxon>Bacteroidia</taxon>
        <taxon>Bacteroidales</taxon>
        <taxon>Bacteroidaceae</taxon>
        <taxon>Bacteroides</taxon>
    </lineage>
</organism>